<dbReference type="AlphaFoldDB" id="A0ABD0KC79"/>
<feature type="compositionally biased region" description="Polar residues" evidence="1">
    <location>
        <begin position="63"/>
        <end position="77"/>
    </location>
</feature>
<evidence type="ECO:0000256" key="1">
    <source>
        <dbReference type="SAM" id="MobiDB-lite"/>
    </source>
</evidence>
<accession>A0ABD0KC79</accession>
<feature type="region of interest" description="Disordered" evidence="1">
    <location>
        <begin position="28"/>
        <end position="77"/>
    </location>
</feature>
<proteinExistence type="predicted"/>
<gene>
    <name evidence="2" type="ORF">BaRGS_00024121</name>
</gene>
<dbReference type="EMBL" id="JACVVK020000207">
    <property type="protein sequence ID" value="KAK7484595.1"/>
    <property type="molecule type" value="Genomic_DNA"/>
</dbReference>
<feature type="compositionally biased region" description="Polar residues" evidence="1">
    <location>
        <begin position="32"/>
        <end position="47"/>
    </location>
</feature>
<feature type="non-terminal residue" evidence="2">
    <location>
        <position position="1"/>
    </location>
</feature>
<evidence type="ECO:0000313" key="3">
    <source>
        <dbReference type="Proteomes" id="UP001519460"/>
    </source>
</evidence>
<dbReference type="Proteomes" id="UP001519460">
    <property type="component" value="Unassembled WGS sequence"/>
</dbReference>
<reference evidence="2 3" key="1">
    <citation type="journal article" date="2023" name="Sci. Data">
        <title>Genome assembly of the Korean intertidal mud-creeper Batillaria attramentaria.</title>
        <authorList>
            <person name="Patra A.K."/>
            <person name="Ho P.T."/>
            <person name="Jun S."/>
            <person name="Lee S.J."/>
            <person name="Kim Y."/>
            <person name="Won Y.J."/>
        </authorList>
    </citation>
    <scope>NUCLEOTIDE SEQUENCE [LARGE SCALE GENOMIC DNA]</scope>
    <source>
        <strain evidence="2">Wonlab-2016</strain>
    </source>
</reference>
<protein>
    <submittedName>
        <fullName evidence="2">Uncharacterized protein</fullName>
    </submittedName>
</protein>
<comment type="caution">
    <text evidence="2">The sequence shown here is derived from an EMBL/GenBank/DDBJ whole genome shotgun (WGS) entry which is preliminary data.</text>
</comment>
<name>A0ABD0KC79_9CAEN</name>
<organism evidence="2 3">
    <name type="scientific">Batillaria attramentaria</name>
    <dbReference type="NCBI Taxonomy" id="370345"/>
    <lineage>
        <taxon>Eukaryota</taxon>
        <taxon>Metazoa</taxon>
        <taxon>Spiralia</taxon>
        <taxon>Lophotrochozoa</taxon>
        <taxon>Mollusca</taxon>
        <taxon>Gastropoda</taxon>
        <taxon>Caenogastropoda</taxon>
        <taxon>Sorbeoconcha</taxon>
        <taxon>Cerithioidea</taxon>
        <taxon>Batillariidae</taxon>
        <taxon>Batillaria</taxon>
    </lineage>
</organism>
<sequence>DEMLESQLSPTFPEGVTVHNVIIPLDTEHCETSPSTAQASPENQTAQDIVATQPRRKKAKGPTPTQRQTSTLATQVT</sequence>
<evidence type="ECO:0000313" key="2">
    <source>
        <dbReference type="EMBL" id="KAK7484595.1"/>
    </source>
</evidence>
<keyword evidence="3" id="KW-1185">Reference proteome</keyword>